<sequence length="207" mass="22150">MGTDRHEDRVEVALALFDEQVLHRVIEDDLDAEVFDALDLGIDHIARQPVLGNAVAHHAAWEFAGIVDLDIVTDARQVVGGRQAGGAGADDQDAVTGVVAGLVEPPAIRDRLVAEVSLDRVDRDRRVELTPVAGHLAWVVADPAMDRRERIVAGQLPPRGFGFTFLDEPEPLLNVLAGRTCVVAGRQQIDIDGSAGTHRPNTSGALG</sequence>
<gene>
    <name evidence="1" type="ORF">SDC9_134694</name>
</gene>
<accession>A0A645DDU7</accession>
<evidence type="ECO:0000313" key="1">
    <source>
        <dbReference type="EMBL" id="MPM87594.1"/>
    </source>
</evidence>
<protein>
    <submittedName>
        <fullName evidence="1">Uncharacterized protein</fullName>
    </submittedName>
</protein>
<name>A0A645DDU7_9ZZZZ</name>
<dbReference type="EMBL" id="VSSQ01035396">
    <property type="protein sequence ID" value="MPM87594.1"/>
    <property type="molecule type" value="Genomic_DNA"/>
</dbReference>
<comment type="caution">
    <text evidence="1">The sequence shown here is derived from an EMBL/GenBank/DDBJ whole genome shotgun (WGS) entry which is preliminary data.</text>
</comment>
<proteinExistence type="predicted"/>
<organism evidence="1">
    <name type="scientific">bioreactor metagenome</name>
    <dbReference type="NCBI Taxonomy" id="1076179"/>
    <lineage>
        <taxon>unclassified sequences</taxon>
        <taxon>metagenomes</taxon>
        <taxon>ecological metagenomes</taxon>
    </lineage>
</organism>
<reference evidence="1" key="1">
    <citation type="submission" date="2019-08" db="EMBL/GenBank/DDBJ databases">
        <authorList>
            <person name="Kucharzyk K."/>
            <person name="Murdoch R.W."/>
            <person name="Higgins S."/>
            <person name="Loffler F."/>
        </authorList>
    </citation>
    <scope>NUCLEOTIDE SEQUENCE</scope>
</reference>
<dbReference type="AlphaFoldDB" id="A0A645DDU7"/>